<dbReference type="Proteomes" id="UP001652700">
    <property type="component" value="Unplaced"/>
</dbReference>
<evidence type="ECO:0000313" key="3">
    <source>
        <dbReference type="EnsemblMetazoa" id="XP_050512096.1"/>
    </source>
</evidence>
<evidence type="ECO:0008006" key="5">
    <source>
        <dbReference type="Google" id="ProtNLM"/>
    </source>
</evidence>
<dbReference type="Gene3D" id="2.40.70.10">
    <property type="entry name" value="Acid Proteases"/>
    <property type="match status" value="1"/>
</dbReference>
<evidence type="ECO:0000313" key="4">
    <source>
        <dbReference type="Proteomes" id="UP001652700"/>
    </source>
</evidence>
<feature type="coiled-coil region" evidence="1">
    <location>
        <begin position="236"/>
        <end position="263"/>
    </location>
</feature>
<proteinExistence type="predicted"/>
<feature type="compositionally biased region" description="Basic and acidic residues" evidence="2">
    <location>
        <begin position="97"/>
        <end position="121"/>
    </location>
</feature>
<feature type="compositionally biased region" description="Basic residues" evidence="2">
    <location>
        <begin position="131"/>
        <end position="141"/>
    </location>
</feature>
<evidence type="ECO:0000256" key="2">
    <source>
        <dbReference type="SAM" id="MobiDB-lite"/>
    </source>
</evidence>
<feature type="region of interest" description="Disordered" evidence="2">
    <location>
        <begin position="97"/>
        <end position="192"/>
    </location>
</feature>
<keyword evidence="1" id="KW-0175">Coiled coil</keyword>
<accession>A0ABM5KPI8</accession>
<protein>
    <recommendedName>
        <fullName evidence="5">Peptidase A2 domain-containing protein</fullName>
    </recommendedName>
</protein>
<name>A0ABM5KPI8_DIAVI</name>
<dbReference type="CDD" id="cd00303">
    <property type="entry name" value="retropepsin_like"/>
    <property type="match status" value="1"/>
</dbReference>
<sequence length="322" mass="37571">MIDTGSEITLVNRKLIEEVNLTNLIYKIPRVNLVGANKRTLATINEGIRVMVRLGKNMYALQCVIMPNMSHDMIVGVDELAEKHVVIDFKNNTMKLTEEKEKEQDKEHEKQNTDESGKEQTVEMNLAAKQGQRKKRRKGQKKIKENETCGSSKEELSPEEENLGVSETKETWDSSKEETSSGEEEIKQKNESEKNMIETVVFEEEVYANEDAECTVNMCEESEKKDRKLICGEGKEKELRLMLRNYENLINEENRVAKKYEHSFEVKNLGNFRSKTYPIPYKYRQEIKVRKYTGSWFCLEKIYLKMQINFIEYKAGICYISI</sequence>
<feature type="compositionally biased region" description="Basic and acidic residues" evidence="2">
    <location>
        <begin position="167"/>
        <end position="192"/>
    </location>
</feature>
<dbReference type="InterPro" id="IPR021109">
    <property type="entry name" value="Peptidase_aspartic_dom_sf"/>
</dbReference>
<dbReference type="RefSeq" id="XP_050512096.1">
    <property type="nucleotide sequence ID" value="XM_050656139.1"/>
</dbReference>
<dbReference type="EnsemblMetazoa" id="XM_050656139.1">
    <property type="protein sequence ID" value="XP_050512096.1"/>
    <property type="gene ID" value="LOC126888128"/>
</dbReference>
<reference evidence="3" key="1">
    <citation type="submission" date="2025-05" db="UniProtKB">
        <authorList>
            <consortium name="EnsemblMetazoa"/>
        </authorList>
    </citation>
    <scope>IDENTIFICATION</scope>
</reference>
<evidence type="ECO:0000256" key="1">
    <source>
        <dbReference type="SAM" id="Coils"/>
    </source>
</evidence>
<feature type="compositionally biased region" description="Basic and acidic residues" evidence="2">
    <location>
        <begin position="142"/>
        <end position="156"/>
    </location>
</feature>
<organism evidence="3 4">
    <name type="scientific">Diabrotica virgifera virgifera</name>
    <name type="common">western corn rootworm</name>
    <dbReference type="NCBI Taxonomy" id="50390"/>
    <lineage>
        <taxon>Eukaryota</taxon>
        <taxon>Metazoa</taxon>
        <taxon>Ecdysozoa</taxon>
        <taxon>Arthropoda</taxon>
        <taxon>Hexapoda</taxon>
        <taxon>Insecta</taxon>
        <taxon>Pterygota</taxon>
        <taxon>Neoptera</taxon>
        <taxon>Endopterygota</taxon>
        <taxon>Coleoptera</taxon>
        <taxon>Polyphaga</taxon>
        <taxon>Cucujiformia</taxon>
        <taxon>Chrysomeloidea</taxon>
        <taxon>Chrysomelidae</taxon>
        <taxon>Galerucinae</taxon>
        <taxon>Diabroticina</taxon>
        <taxon>Diabroticites</taxon>
        <taxon>Diabrotica</taxon>
    </lineage>
</organism>
<dbReference type="SUPFAM" id="SSF50630">
    <property type="entry name" value="Acid proteases"/>
    <property type="match status" value="1"/>
</dbReference>
<dbReference type="GeneID" id="126888128"/>
<keyword evidence="4" id="KW-1185">Reference proteome</keyword>